<evidence type="ECO:0000313" key="2">
    <source>
        <dbReference type="Proteomes" id="UP000032049"/>
    </source>
</evidence>
<dbReference type="EMBL" id="JXRA01000110">
    <property type="protein sequence ID" value="KIO75255.1"/>
    <property type="molecule type" value="Genomic_DNA"/>
</dbReference>
<dbReference type="AlphaFoldDB" id="A0A0D0GGI9"/>
<dbReference type="Proteomes" id="UP000032049">
    <property type="component" value="Unassembled WGS sequence"/>
</dbReference>
<organism evidence="1 2">
    <name type="scientific">Pedobacter lusitanus</name>
    <dbReference type="NCBI Taxonomy" id="1503925"/>
    <lineage>
        <taxon>Bacteria</taxon>
        <taxon>Pseudomonadati</taxon>
        <taxon>Bacteroidota</taxon>
        <taxon>Sphingobacteriia</taxon>
        <taxon>Sphingobacteriales</taxon>
        <taxon>Sphingobacteriaceae</taxon>
        <taxon>Pedobacter</taxon>
    </lineage>
</organism>
<reference evidence="1 2" key="1">
    <citation type="submission" date="2015-01" db="EMBL/GenBank/DDBJ databases">
        <title>Draft genome sequence of Pedobacter sp. NL19 isolated from sludge of an effluent treatment pond in an abandoned uranium mine.</title>
        <authorList>
            <person name="Santos T."/>
            <person name="Caetano T."/>
            <person name="Covas C."/>
            <person name="Cruz A."/>
            <person name="Mendo S."/>
        </authorList>
    </citation>
    <scope>NUCLEOTIDE SEQUENCE [LARGE SCALE GENOMIC DNA]</scope>
    <source>
        <strain evidence="1 2">NL19</strain>
    </source>
</reference>
<gene>
    <name evidence="1" type="ORF">TH53_21840</name>
</gene>
<comment type="caution">
    <text evidence="1">The sequence shown here is derived from an EMBL/GenBank/DDBJ whole genome shotgun (WGS) entry which is preliminary data.</text>
</comment>
<proteinExistence type="predicted"/>
<name>A0A0D0GGI9_9SPHI</name>
<dbReference type="OrthoDB" id="795788at2"/>
<sequence>MENTISTTNTLVPEGFDFKMVNLLNLTKSYISDTVKMATKSVTEGHYDPIKALVYAKKGQELFTQLEKSIRPIAEDQQKLSKGEVYSVHNADVSQKESGVKYDFSTCDDREYNELKEKHESISADLKVREEFLKRVNKDLEVVDTETGESYTIHPPVRSGKMGLTISIKP</sequence>
<keyword evidence="2" id="KW-1185">Reference proteome</keyword>
<evidence type="ECO:0000313" key="1">
    <source>
        <dbReference type="EMBL" id="KIO75255.1"/>
    </source>
</evidence>
<dbReference type="RefSeq" id="WP_041885581.1">
    <property type="nucleotide sequence ID" value="NZ_CP157278.1"/>
</dbReference>
<dbReference type="STRING" id="1503925.TH53_21840"/>
<accession>A0A0D0GGI9</accession>
<protein>
    <submittedName>
        <fullName evidence="1">Uncharacterized protein</fullName>
    </submittedName>
</protein>